<evidence type="ECO:0000256" key="5">
    <source>
        <dbReference type="ARBA" id="ARBA00022827"/>
    </source>
</evidence>
<dbReference type="GO" id="GO:0003884">
    <property type="term" value="F:D-amino-acid oxidase activity"/>
    <property type="evidence" value="ECO:0007669"/>
    <property type="project" value="InterPro"/>
</dbReference>
<dbReference type="PANTHER" id="PTHR11530">
    <property type="entry name" value="D-AMINO ACID OXIDASE"/>
    <property type="match status" value="1"/>
</dbReference>
<comment type="caution">
    <text evidence="8">The sequence shown here is derived from an EMBL/GenBank/DDBJ whole genome shotgun (WGS) entry which is preliminary data.</text>
</comment>
<dbReference type="GO" id="GO:0005782">
    <property type="term" value="C:peroxisomal matrix"/>
    <property type="evidence" value="ECO:0007669"/>
    <property type="project" value="UniProtKB-SubCell"/>
</dbReference>
<comment type="similarity">
    <text evidence="3">Belongs to the DAMOX/DASOX family.</text>
</comment>
<dbReference type="PROSITE" id="PS00677">
    <property type="entry name" value="DAO"/>
    <property type="match status" value="1"/>
</dbReference>
<dbReference type="GO" id="GO:0019478">
    <property type="term" value="P:D-amino acid catabolic process"/>
    <property type="evidence" value="ECO:0007669"/>
    <property type="project" value="TreeGrafter"/>
</dbReference>
<dbReference type="OrthoDB" id="2015447at2759"/>
<keyword evidence="4" id="KW-0285">Flavoprotein</keyword>
<protein>
    <submittedName>
        <fullName evidence="8">FAD dependent oxidoreductase</fullName>
    </submittedName>
</protein>
<dbReference type="EMBL" id="LJIG01000581">
    <property type="protein sequence ID" value="KRT86359.1"/>
    <property type="molecule type" value="Genomic_DNA"/>
</dbReference>
<evidence type="ECO:0000313" key="9">
    <source>
        <dbReference type="Proteomes" id="UP000051574"/>
    </source>
</evidence>
<keyword evidence="9" id="KW-1185">Reference proteome</keyword>
<keyword evidence="5" id="KW-0274">FAD</keyword>
<evidence type="ECO:0000256" key="4">
    <source>
        <dbReference type="ARBA" id="ARBA00022630"/>
    </source>
</evidence>
<dbReference type="Proteomes" id="UP000051574">
    <property type="component" value="Unassembled WGS sequence"/>
</dbReference>
<evidence type="ECO:0000256" key="6">
    <source>
        <dbReference type="ARBA" id="ARBA00023002"/>
    </source>
</evidence>
<comment type="subcellular location">
    <subcellularLocation>
        <location evidence="2">Peroxisome matrix</location>
    </subcellularLocation>
</comment>
<dbReference type="InterPro" id="IPR006181">
    <property type="entry name" value="D-amino_acid_oxidase_CS"/>
</dbReference>
<dbReference type="GO" id="GO:0071949">
    <property type="term" value="F:FAD binding"/>
    <property type="evidence" value="ECO:0007669"/>
    <property type="project" value="InterPro"/>
</dbReference>
<gene>
    <name evidence="8" type="ORF">AMK59_690</name>
</gene>
<reference evidence="8 9" key="1">
    <citation type="submission" date="2015-09" db="EMBL/GenBank/DDBJ databases">
        <title>Draft genome of the scarab beetle Oryctes borbonicus.</title>
        <authorList>
            <person name="Meyer J.M."/>
            <person name="Markov G.V."/>
            <person name="Baskaran P."/>
            <person name="Herrmann M."/>
            <person name="Sommer R.J."/>
            <person name="Roedelsperger C."/>
        </authorList>
    </citation>
    <scope>NUCLEOTIDE SEQUENCE [LARGE SCALE GENOMIC DNA]</scope>
    <source>
        <strain evidence="8">OB123</strain>
        <tissue evidence="8">Whole animal</tissue>
    </source>
</reference>
<dbReference type="Pfam" id="PF01266">
    <property type="entry name" value="DAO"/>
    <property type="match status" value="1"/>
</dbReference>
<feature type="non-terminal residue" evidence="8">
    <location>
        <position position="257"/>
    </location>
</feature>
<sequence>KLWRDGLALECGISLLPVMCFTKEYTDLPPWSGIMMGCQNLSDEIVKKYSELHRRNYIHGHHFVTVTCEPSKFLPYLEKKFTSRGGRIIKKKIEDFSELKHHDLIINCTGLYSRYLNSDNTVKPIRGQIIRVEAPWQFHVEIDDSDDGHYIIPNQYCAILGGTHQTGDDDTTPRQNEAEFIFNGCTQLVPSLKSAKILRHQAGLRPGRHSIKLELETKRIDGKIVNIIHNYGHGGSGVTLCYGCAGEVVELAEEALR</sequence>
<dbReference type="InterPro" id="IPR006076">
    <property type="entry name" value="FAD-dep_OxRdtase"/>
</dbReference>
<evidence type="ECO:0000256" key="3">
    <source>
        <dbReference type="ARBA" id="ARBA00006730"/>
    </source>
</evidence>
<proteinExistence type="inferred from homology"/>
<evidence type="ECO:0000256" key="1">
    <source>
        <dbReference type="ARBA" id="ARBA00001974"/>
    </source>
</evidence>
<organism evidence="8 9">
    <name type="scientific">Oryctes borbonicus</name>
    <dbReference type="NCBI Taxonomy" id="1629725"/>
    <lineage>
        <taxon>Eukaryota</taxon>
        <taxon>Metazoa</taxon>
        <taxon>Ecdysozoa</taxon>
        <taxon>Arthropoda</taxon>
        <taxon>Hexapoda</taxon>
        <taxon>Insecta</taxon>
        <taxon>Pterygota</taxon>
        <taxon>Neoptera</taxon>
        <taxon>Endopterygota</taxon>
        <taxon>Coleoptera</taxon>
        <taxon>Polyphaga</taxon>
        <taxon>Scarabaeiformia</taxon>
        <taxon>Scarabaeidae</taxon>
        <taxon>Dynastinae</taxon>
        <taxon>Oryctes</taxon>
    </lineage>
</organism>
<feature type="non-terminal residue" evidence="8">
    <location>
        <position position="1"/>
    </location>
</feature>
<dbReference type="InterPro" id="IPR023209">
    <property type="entry name" value="DAO"/>
</dbReference>
<keyword evidence="6" id="KW-0560">Oxidoreductase</keyword>
<comment type="cofactor">
    <cofactor evidence="1">
        <name>FAD</name>
        <dbReference type="ChEBI" id="CHEBI:57692"/>
    </cofactor>
</comment>
<name>A0A0T6BHK3_9SCAR</name>
<dbReference type="SUPFAM" id="SSF54373">
    <property type="entry name" value="FAD-linked reductases, C-terminal domain"/>
    <property type="match status" value="1"/>
</dbReference>
<evidence type="ECO:0000313" key="8">
    <source>
        <dbReference type="EMBL" id="KRT86359.1"/>
    </source>
</evidence>
<dbReference type="PANTHER" id="PTHR11530:SF11">
    <property type="entry name" value="D-ASPARTATE OXIDASE"/>
    <property type="match status" value="1"/>
</dbReference>
<dbReference type="Gene3D" id="3.40.50.720">
    <property type="entry name" value="NAD(P)-binding Rossmann-like Domain"/>
    <property type="match status" value="2"/>
</dbReference>
<dbReference type="AlphaFoldDB" id="A0A0T6BHK3"/>
<feature type="domain" description="FAD dependent oxidoreductase" evidence="7">
    <location>
        <begin position="54"/>
        <end position="251"/>
    </location>
</feature>
<evidence type="ECO:0000256" key="2">
    <source>
        <dbReference type="ARBA" id="ARBA00004253"/>
    </source>
</evidence>
<accession>A0A0T6BHK3</accession>
<evidence type="ECO:0000259" key="7">
    <source>
        <dbReference type="Pfam" id="PF01266"/>
    </source>
</evidence>
<dbReference type="SUPFAM" id="SSF51971">
    <property type="entry name" value="Nucleotide-binding domain"/>
    <property type="match status" value="1"/>
</dbReference>